<dbReference type="GO" id="GO:0030246">
    <property type="term" value="F:carbohydrate binding"/>
    <property type="evidence" value="ECO:0007669"/>
    <property type="project" value="UniProtKB-KW"/>
</dbReference>
<dbReference type="Proteomes" id="UP000198287">
    <property type="component" value="Unassembled WGS sequence"/>
</dbReference>
<feature type="signal peptide" evidence="1">
    <location>
        <begin position="1"/>
        <end position="20"/>
    </location>
</feature>
<evidence type="ECO:0000259" key="2">
    <source>
        <dbReference type="PROSITE" id="PS50041"/>
    </source>
</evidence>
<evidence type="ECO:0000313" key="3">
    <source>
        <dbReference type="EMBL" id="OXA55164.1"/>
    </source>
</evidence>
<dbReference type="AlphaFoldDB" id="A0A226EDE1"/>
<dbReference type="SMART" id="SM00034">
    <property type="entry name" value="CLECT"/>
    <property type="match status" value="1"/>
</dbReference>
<dbReference type="OrthoDB" id="6337346at2759"/>
<gene>
    <name evidence="3" type="ORF">Fcan01_09188</name>
</gene>
<dbReference type="InterPro" id="IPR016186">
    <property type="entry name" value="C-type_lectin-like/link_sf"/>
</dbReference>
<organism evidence="3 4">
    <name type="scientific">Folsomia candida</name>
    <name type="common">Springtail</name>
    <dbReference type="NCBI Taxonomy" id="158441"/>
    <lineage>
        <taxon>Eukaryota</taxon>
        <taxon>Metazoa</taxon>
        <taxon>Ecdysozoa</taxon>
        <taxon>Arthropoda</taxon>
        <taxon>Hexapoda</taxon>
        <taxon>Collembola</taxon>
        <taxon>Entomobryomorpha</taxon>
        <taxon>Isotomoidea</taxon>
        <taxon>Isotomidae</taxon>
        <taxon>Proisotominae</taxon>
        <taxon>Folsomia</taxon>
    </lineage>
</organism>
<accession>A0A226EDE1</accession>
<protein>
    <submittedName>
        <fullName evidence="3">C-type lectin domain family 6 member A</fullName>
    </submittedName>
</protein>
<sequence>MSGKTLALVFLVASVSQIDAGPKKKEPGMTYIGHFSGGKSRTFQGSDYYISDNAATWTIANNNCKAIFGDIAGLVSLESEDEKNSLNIMLEDYGAGITYWTSGIYDPSGAVWRWASSNTPIGSWAPWGTGYPGSPTSVSRLAILYLNQFSANWVSIFNTQKHLFICEVGSTSIPSTEPPIVPQSGVCQIRLDFVKFQIAEHADTPVTGNCDADALSIYGHSNAWLGNLCGNLDGQHTPTGCVQYFTGVTGTVKSLNFNLGHQLNIQDYVVCTKPNPGMNKIEWKSCGGDKDFGISGETELYGPGVGGESGDSCTRDWVMIYGLYSTKYCCAWFPDSVKMDLETVALNVHFDYVELEFPSDPNIPVDCTIQSCDWHNQGFCLTYTQTVN</sequence>
<proteinExistence type="predicted"/>
<dbReference type="EMBL" id="LNIX01000004">
    <property type="protein sequence ID" value="OXA55164.1"/>
    <property type="molecule type" value="Genomic_DNA"/>
</dbReference>
<keyword evidence="1" id="KW-0732">Signal</keyword>
<evidence type="ECO:0000256" key="1">
    <source>
        <dbReference type="SAM" id="SignalP"/>
    </source>
</evidence>
<dbReference type="Gene3D" id="3.10.100.10">
    <property type="entry name" value="Mannose-Binding Protein A, subunit A"/>
    <property type="match status" value="1"/>
</dbReference>
<dbReference type="CDD" id="cd00037">
    <property type="entry name" value="CLECT"/>
    <property type="match status" value="1"/>
</dbReference>
<dbReference type="SUPFAM" id="SSF56436">
    <property type="entry name" value="C-type lectin-like"/>
    <property type="match status" value="1"/>
</dbReference>
<feature type="chain" id="PRO_5012714209" evidence="1">
    <location>
        <begin position="21"/>
        <end position="388"/>
    </location>
</feature>
<name>A0A226EDE1_FOLCA</name>
<dbReference type="InterPro" id="IPR058698">
    <property type="entry name" value="CUB_metazoa"/>
</dbReference>
<dbReference type="PROSITE" id="PS50041">
    <property type="entry name" value="C_TYPE_LECTIN_2"/>
    <property type="match status" value="1"/>
</dbReference>
<reference evidence="3 4" key="1">
    <citation type="submission" date="2015-12" db="EMBL/GenBank/DDBJ databases">
        <title>The genome of Folsomia candida.</title>
        <authorList>
            <person name="Faddeeva A."/>
            <person name="Derks M.F."/>
            <person name="Anvar Y."/>
            <person name="Smit S."/>
            <person name="Van Straalen N."/>
            <person name="Roelofs D."/>
        </authorList>
    </citation>
    <scope>NUCLEOTIDE SEQUENCE [LARGE SCALE GENOMIC DNA]</scope>
    <source>
        <strain evidence="3 4">VU population</strain>
        <tissue evidence="3">Whole body</tissue>
    </source>
</reference>
<dbReference type="PANTHER" id="PTHR33236">
    <property type="entry name" value="INTRAFLAGELLAR TRANSPORT PROTEIN 122 FAMILY PROTEIN-RELATED"/>
    <property type="match status" value="1"/>
</dbReference>
<dbReference type="PANTHER" id="PTHR33236:SF4">
    <property type="entry name" value="CUB DOMAIN-CONTAINING PROTEIN"/>
    <property type="match status" value="1"/>
</dbReference>
<keyword evidence="3" id="KW-0430">Lectin</keyword>
<keyword evidence="4" id="KW-1185">Reference proteome</keyword>
<dbReference type="Pfam" id="PF26080">
    <property type="entry name" value="CUB_animal"/>
    <property type="match status" value="1"/>
</dbReference>
<dbReference type="InterPro" id="IPR001304">
    <property type="entry name" value="C-type_lectin-like"/>
</dbReference>
<dbReference type="InterPro" id="IPR016187">
    <property type="entry name" value="CTDL_fold"/>
</dbReference>
<feature type="domain" description="C-type lectin" evidence="2">
    <location>
        <begin position="43"/>
        <end position="167"/>
    </location>
</feature>
<comment type="caution">
    <text evidence="3">The sequence shown here is derived from an EMBL/GenBank/DDBJ whole genome shotgun (WGS) entry which is preliminary data.</text>
</comment>
<evidence type="ECO:0000313" key="4">
    <source>
        <dbReference type="Proteomes" id="UP000198287"/>
    </source>
</evidence>